<dbReference type="InterPro" id="IPR038765">
    <property type="entry name" value="Papain-like_cys_pep_sf"/>
</dbReference>
<comment type="caution">
    <text evidence="2">The sequence shown here is derived from an EMBL/GenBank/DDBJ whole genome shotgun (WGS) entry which is preliminary data.</text>
</comment>
<feature type="domain" description="Transglutaminase-like" evidence="1">
    <location>
        <begin position="56"/>
        <end position="107"/>
    </location>
</feature>
<dbReference type="InterPro" id="IPR007562">
    <property type="entry name" value="Transglutaminase-like_domain"/>
</dbReference>
<dbReference type="SUPFAM" id="SSF54001">
    <property type="entry name" value="Cysteine proteinases"/>
    <property type="match status" value="1"/>
</dbReference>
<dbReference type="Gene3D" id="3.10.620.30">
    <property type="match status" value="1"/>
</dbReference>
<dbReference type="AlphaFoldDB" id="X1NT59"/>
<organism evidence="2">
    <name type="scientific">marine sediment metagenome</name>
    <dbReference type="NCBI Taxonomy" id="412755"/>
    <lineage>
        <taxon>unclassified sequences</taxon>
        <taxon>metagenomes</taxon>
        <taxon>ecological metagenomes</taxon>
    </lineage>
</organism>
<evidence type="ECO:0000259" key="1">
    <source>
        <dbReference type="Pfam" id="PF04473"/>
    </source>
</evidence>
<protein>
    <recommendedName>
        <fullName evidence="1">Transglutaminase-like domain-containing protein</fullName>
    </recommendedName>
</protein>
<feature type="non-terminal residue" evidence="2">
    <location>
        <position position="151"/>
    </location>
</feature>
<reference evidence="2" key="1">
    <citation type="journal article" date="2014" name="Front. Microbiol.">
        <title>High frequency of phylogenetically diverse reductive dehalogenase-homologous genes in deep subseafloor sedimentary metagenomes.</title>
        <authorList>
            <person name="Kawai M."/>
            <person name="Futagami T."/>
            <person name="Toyoda A."/>
            <person name="Takaki Y."/>
            <person name="Nishi S."/>
            <person name="Hori S."/>
            <person name="Arai W."/>
            <person name="Tsubouchi T."/>
            <person name="Morono Y."/>
            <person name="Uchiyama I."/>
            <person name="Ito T."/>
            <person name="Fujiyama A."/>
            <person name="Inagaki F."/>
            <person name="Takami H."/>
        </authorList>
    </citation>
    <scope>NUCLEOTIDE SEQUENCE</scope>
    <source>
        <strain evidence="2">Expedition CK06-06</strain>
    </source>
</reference>
<sequence length="151" mass="17170">MALSRSSPLGRRVYAQDGQYLVSVRYLGQWHDLRDFVQPDNPDIVAAIYGETGPDVWGCLDWVCRNISYRRDIGEWWSFPSETVERGNGDCEDSAILTCSLLKNFNDGYVALGDYQGYGHAWCQLGGQILETTYTRARPVPDPEHYIPFVL</sequence>
<name>X1NT59_9ZZZZ</name>
<dbReference type="Pfam" id="PF04473">
    <property type="entry name" value="DUF553"/>
    <property type="match status" value="1"/>
</dbReference>
<accession>X1NT59</accession>
<gene>
    <name evidence="2" type="ORF">S06H3_62236</name>
</gene>
<dbReference type="EMBL" id="BARV01040979">
    <property type="protein sequence ID" value="GAI47227.1"/>
    <property type="molecule type" value="Genomic_DNA"/>
</dbReference>
<evidence type="ECO:0000313" key="2">
    <source>
        <dbReference type="EMBL" id="GAI47227.1"/>
    </source>
</evidence>
<proteinExistence type="predicted"/>